<dbReference type="STRING" id="391937.NA2_05758"/>
<dbReference type="RefSeq" id="WP_008595230.1">
    <property type="nucleotide sequence ID" value="NZ_AMRM01000005.1"/>
</dbReference>
<dbReference type="InterPro" id="IPR022224">
    <property type="entry name" value="DUF3750"/>
</dbReference>
<dbReference type="OrthoDB" id="199084at2"/>
<feature type="chain" id="PRO_5003861501" description="DUF3750 domain-containing protein" evidence="1">
    <location>
        <begin position="24"/>
        <end position="256"/>
    </location>
</feature>
<protein>
    <recommendedName>
        <fullName evidence="4">DUF3750 domain-containing protein</fullName>
    </recommendedName>
</protein>
<feature type="signal peptide" evidence="1">
    <location>
        <begin position="1"/>
        <end position="23"/>
    </location>
</feature>
<sequence>MRNFKRAIVFLIVVFILPSAASAGWWALQDRPGSWWDADWSASGVLPAAISDDEAAVYVLAARTGGMKGALSVHSWIVTKKAGASGYDRYDKVGWGLPVRRNAYAADARWYSNTPFIVAMVRGPEAERLIPRVEAAIASYPFSRRGDYGLWPGPNSNSFAAHVLRAVPELHAELPPTAIGRDYRPGIIAFEHSPNWSDIHLSLGGLAGFAAGLNTGIELHFLGLVAGIDLLRPALKIPGFGRLELWSPADASAGSV</sequence>
<keyword evidence="1" id="KW-0732">Signal</keyword>
<dbReference type="Pfam" id="PF12570">
    <property type="entry name" value="DUF3750"/>
    <property type="match status" value="1"/>
</dbReference>
<dbReference type="AlphaFoldDB" id="K2MR32"/>
<comment type="caution">
    <text evidence="2">The sequence shown here is derived from an EMBL/GenBank/DDBJ whole genome shotgun (WGS) entry which is preliminary data.</text>
</comment>
<reference evidence="2 3" key="1">
    <citation type="journal article" date="2012" name="J. Bacteriol.">
        <title>Genome Sequence of Nitratireductor pacificus Type Strain pht-3B.</title>
        <authorList>
            <person name="Lai Q."/>
            <person name="Li G."/>
            <person name="Shao Z."/>
        </authorList>
    </citation>
    <scope>NUCLEOTIDE SEQUENCE [LARGE SCALE GENOMIC DNA]</scope>
    <source>
        <strain evidence="3">pht-3B</strain>
    </source>
</reference>
<dbReference type="PATRIC" id="fig|391937.3.peg.1184"/>
<evidence type="ECO:0000256" key="1">
    <source>
        <dbReference type="SAM" id="SignalP"/>
    </source>
</evidence>
<dbReference type="eggNOG" id="ENOG502Z88I">
    <property type="taxonomic scope" value="Bacteria"/>
</dbReference>
<organism evidence="2 3">
    <name type="scientific">Nitratireductor pacificus pht-3B</name>
    <dbReference type="NCBI Taxonomy" id="391937"/>
    <lineage>
        <taxon>Bacteria</taxon>
        <taxon>Pseudomonadati</taxon>
        <taxon>Pseudomonadota</taxon>
        <taxon>Alphaproteobacteria</taxon>
        <taxon>Hyphomicrobiales</taxon>
        <taxon>Phyllobacteriaceae</taxon>
        <taxon>Nitratireductor</taxon>
    </lineage>
</organism>
<evidence type="ECO:0000313" key="3">
    <source>
        <dbReference type="Proteomes" id="UP000006786"/>
    </source>
</evidence>
<dbReference type="EMBL" id="AMRM01000005">
    <property type="protein sequence ID" value="EKF19822.1"/>
    <property type="molecule type" value="Genomic_DNA"/>
</dbReference>
<accession>K2MR32</accession>
<evidence type="ECO:0000313" key="2">
    <source>
        <dbReference type="EMBL" id="EKF19822.1"/>
    </source>
</evidence>
<name>K2MR32_9HYPH</name>
<proteinExistence type="predicted"/>
<keyword evidence="3" id="KW-1185">Reference proteome</keyword>
<evidence type="ECO:0008006" key="4">
    <source>
        <dbReference type="Google" id="ProtNLM"/>
    </source>
</evidence>
<dbReference type="Proteomes" id="UP000006786">
    <property type="component" value="Unassembled WGS sequence"/>
</dbReference>
<gene>
    <name evidence="2" type="ORF">NA2_05758</name>
</gene>